<feature type="region of interest" description="Disordered" evidence="1">
    <location>
        <begin position="1"/>
        <end position="23"/>
    </location>
</feature>
<protein>
    <recommendedName>
        <fullName evidence="4">HIRAN domain-containing protein</fullName>
    </recommendedName>
</protein>
<evidence type="ECO:0000313" key="3">
    <source>
        <dbReference type="Proteomes" id="UP000198923"/>
    </source>
</evidence>
<evidence type="ECO:0000313" key="2">
    <source>
        <dbReference type="EMBL" id="SDG46101.1"/>
    </source>
</evidence>
<dbReference type="Proteomes" id="UP000198923">
    <property type="component" value="Unassembled WGS sequence"/>
</dbReference>
<keyword evidence="3" id="KW-1185">Reference proteome</keyword>
<organism evidence="2 3">
    <name type="scientific">Sinosporangium album</name>
    <dbReference type="NCBI Taxonomy" id="504805"/>
    <lineage>
        <taxon>Bacteria</taxon>
        <taxon>Bacillati</taxon>
        <taxon>Actinomycetota</taxon>
        <taxon>Actinomycetes</taxon>
        <taxon>Streptosporangiales</taxon>
        <taxon>Streptosporangiaceae</taxon>
        <taxon>Sinosporangium</taxon>
    </lineage>
</organism>
<dbReference type="EMBL" id="FNCN01000004">
    <property type="protein sequence ID" value="SDG46101.1"/>
    <property type="molecule type" value="Genomic_DNA"/>
</dbReference>
<sequence>MDSPVTIAAPPSSSKARSRGGSTRLIVARQDPKTRSISPVGVLRTSPAGFVFAYLQRVRDIPGFRPLLGFADLTRHYRSKNLFPLFSQRIMNRRRPDYQQYLNVLGLSANSSELTILGRSGGRRAGDAIFLVPEPHVNENGQTSATFFVHGLRHLSGHEARISQLRIGELLELRDNPENPANPRALLVTGDGVELGWVPDLLLDYVHAVRNHNLADLHVAQINGADAPPNLRLRVEFSGFLAPGYQPFRGPDWEISPDRTM</sequence>
<evidence type="ECO:0008006" key="4">
    <source>
        <dbReference type="Google" id="ProtNLM"/>
    </source>
</evidence>
<feature type="compositionally biased region" description="Low complexity" evidence="1">
    <location>
        <begin position="9"/>
        <end position="22"/>
    </location>
</feature>
<proteinExistence type="predicted"/>
<accession>A0A1G7UFP6</accession>
<dbReference type="AlphaFoldDB" id="A0A1G7UFP6"/>
<name>A0A1G7UFP6_9ACTN</name>
<reference evidence="2 3" key="1">
    <citation type="submission" date="2016-10" db="EMBL/GenBank/DDBJ databases">
        <authorList>
            <person name="de Groot N.N."/>
        </authorList>
    </citation>
    <scope>NUCLEOTIDE SEQUENCE [LARGE SCALE GENOMIC DNA]</scope>
    <source>
        <strain evidence="2 3">CPCC 201354</strain>
    </source>
</reference>
<dbReference type="Gene3D" id="3.30.70.2330">
    <property type="match status" value="1"/>
</dbReference>
<evidence type="ECO:0000256" key="1">
    <source>
        <dbReference type="SAM" id="MobiDB-lite"/>
    </source>
</evidence>
<gene>
    <name evidence="2" type="ORF">SAMN05421505_104231</name>
</gene>